<accession>A0ABP0YBQ0</accession>
<keyword evidence="3" id="KW-1185">Reference proteome</keyword>
<reference evidence="2 3" key="1">
    <citation type="submission" date="2024-03" db="EMBL/GenBank/DDBJ databases">
        <authorList>
            <person name="Gkanogiannis A."/>
            <person name="Becerra Lopez-Lavalle L."/>
        </authorList>
    </citation>
    <scope>NUCLEOTIDE SEQUENCE [LARGE SCALE GENOMIC DNA]</scope>
</reference>
<name>A0ABP0YBQ0_9ROSI</name>
<evidence type="ECO:0000313" key="2">
    <source>
        <dbReference type="EMBL" id="CAK9316102.1"/>
    </source>
</evidence>
<gene>
    <name evidence="2" type="ORF">CITCOLO1_LOCUS7948</name>
</gene>
<evidence type="ECO:0000256" key="1">
    <source>
        <dbReference type="SAM" id="MobiDB-lite"/>
    </source>
</evidence>
<proteinExistence type="predicted"/>
<dbReference type="EMBL" id="OZ021736">
    <property type="protein sequence ID" value="CAK9316102.1"/>
    <property type="molecule type" value="Genomic_DNA"/>
</dbReference>
<feature type="region of interest" description="Disordered" evidence="1">
    <location>
        <begin position="1"/>
        <end position="20"/>
    </location>
</feature>
<sequence length="112" mass="12335">MAMGNSRPHEDSDGLSLSNGKQDKVQFGVLSFSGKIWSYLLSGKTTIIHVKNKLMIAVESLECLQDNLPYSSTSIAPSSVYLFFNKVFDIHCFRPIASSEISSVAAFKLKSK</sequence>
<dbReference type="Proteomes" id="UP001642487">
    <property type="component" value="Chromosome 2"/>
</dbReference>
<organism evidence="2 3">
    <name type="scientific">Citrullus colocynthis</name>
    <name type="common">colocynth</name>
    <dbReference type="NCBI Taxonomy" id="252529"/>
    <lineage>
        <taxon>Eukaryota</taxon>
        <taxon>Viridiplantae</taxon>
        <taxon>Streptophyta</taxon>
        <taxon>Embryophyta</taxon>
        <taxon>Tracheophyta</taxon>
        <taxon>Spermatophyta</taxon>
        <taxon>Magnoliopsida</taxon>
        <taxon>eudicotyledons</taxon>
        <taxon>Gunneridae</taxon>
        <taxon>Pentapetalae</taxon>
        <taxon>rosids</taxon>
        <taxon>fabids</taxon>
        <taxon>Cucurbitales</taxon>
        <taxon>Cucurbitaceae</taxon>
        <taxon>Benincaseae</taxon>
        <taxon>Citrullus</taxon>
    </lineage>
</organism>
<evidence type="ECO:0000313" key="3">
    <source>
        <dbReference type="Proteomes" id="UP001642487"/>
    </source>
</evidence>
<protein>
    <submittedName>
        <fullName evidence="2">Uncharacterized protein</fullName>
    </submittedName>
</protein>